<dbReference type="InterPro" id="IPR036388">
    <property type="entry name" value="WH-like_DNA-bd_sf"/>
</dbReference>
<organism evidence="8 9">
    <name type="scientific">Trichuris trichiura</name>
    <name type="common">Whipworm</name>
    <name type="synonym">Trichocephalus trichiurus</name>
    <dbReference type="NCBI Taxonomy" id="36087"/>
    <lineage>
        <taxon>Eukaryota</taxon>
        <taxon>Metazoa</taxon>
        <taxon>Ecdysozoa</taxon>
        <taxon>Nematoda</taxon>
        <taxon>Enoplea</taxon>
        <taxon>Dorylaimia</taxon>
        <taxon>Trichinellida</taxon>
        <taxon>Trichuridae</taxon>
        <taxon>Trichuris</taxon>
    </lineage>
</organism>
<keyword evidence="9" id="KW-1185">Reference proteome</keyword>
<name>A0A077ZDX0_TRITR</name>
<dbReference type="FunFam" id="1.10.10.10:FF:000018">
    <property type="entry name" value="DNA-binding response regulator ResD"/>
    <property type="match status" value="1"/>
</dbReference>
<evidence type="ECO:0000256" key="2">
    <source>
        <dbReference type="ARBA" id="ARBA00023012"/>
    </source>
</evidence>
<dbReference type="SUPFAM" id="SSF52172">
    <property type="entry name" value="CheY-like"/>
    <property type="match status" value="1"/>
</dbReference>
<keyword evidence="3 5" id="KW-0238">DNA-binding</keyword>
<feature type="domain" description="OmpR/PhoB-type" evidence="7">
    <location>
        <begin position="125"/>
        <end position="223"/>
    </location>
</feature>
<dbReference type="GO" id="GO:0006355">
    <property type="term" value="P:regulation of DNA-templated transcription"/>
    <property type="evidence" value="ECO:0007669"/>
    <property type="project" value="InterPro"/>
</dbReference>
<dbReference type="GO" id="GO:0000156">
    <property type="term" value="F:phosphorelay response regulator activity"/>
    <property type="evidence" value="ECO:0007669"/>
    <property type="project" value="TreeGrafter"/>
</dbReference>
<dbReference type="GO" id="GO:0005829">
    <property type="term" value="C:cytosol"/>
    <property type="evidence" value="ECO:0007669"/>
    <property type="project" value="TreeGrafter"/>
</dbReference>
<dbReference type="AlphaFoldDB" id="A0A077ZDX0"/>
<protein>
    <submittedName>
        <fullName evidence="8">Probable transcriptional regulator ycf27</fullName>
    </submittedName>
</protein>
<evidence type="ECO:0000256" key="3">
    <source>
        <dbReference type="ARBA" id="ARBA00023125"/>
    </source>
</evidence>
<dbReference type="CDD" id="cd00383">
    <property type="entry name" value="trans_reg_C"/>
    <property type="match status" value="1"/>
</dbReference>
<evidence type="ECO:0000313" key="9">
    <source>
        <dbReference type="Proteomes" id="UP000030665"/>
    </source>
</evidence>
<evidence type="ECO:0000259" key="7">
    <source>
        <dbReference type="PROSITE" id="PS51755"/>
    </source>
</evidence>
<dbReference type="PANTHER" id="PTHR48111">
    <property type="entry name" value="REGULATOR OF RPOS"/>
    <property type="match status" value="1"/>
</dbReference>
<dbReference type="InterPro" id="IPR039420">
    <property type="entry name" value="WalR-like"/>
</dbReference>
<dbReference type="GO" id="GO:0032993">
    <property type="term" value="C:protein-DNA complex"/>
    <property type="evidence" value="ECO:0007669"/>
    <property type="project" value="TreeGrafter"/>
</dbReference>
<dbReference type="Gene3D" id="6.10.250.690">
    <property type="match status" value="1"/>
</dbReference>
<evidence type="ECO:0000256" key="5">
    <source>
        <dbReference type="PROSITE-ProRule" id="PRU01091"/>
    </source>
</evidence>
<dbReference type="Pfam" id="PF00486">
    <property type="entry name" value="Trans_reg_C"/>
    <property type="match status" value="1"/>
</dbReference>
<dbReference type="GO" id="GO:0000976">
    <property type="term" value="F:transcription cis-regulatory region binding"/>
    <property type="evidence" value="ECO:0007669"/>
    <property type="project" value="TreeGrafter"/>
</dbReference>
<reference evidence="8" key="1">
    <citation type="submission" date="2014-01" db="EMBL/GenBank/DDBJ databases">
        <authorList>
            <person name="Aslett M."/>
        </authorList>
    </citation>
    <scope>NUCLEOTIDE SEQUENCE</scope>
</reference>
<feature type="modified residue" description="4-aspartylphosphate" evidence="4">
    <location>
        <position position="51"/>
    </location>
</feature>
<dbReference type="PROSITE" id="PS51755">
    <property type="entry name" value="OMPR_PHOB"/>
    <property type="match status" value="1"/>
</dbReference>
<feature type="DNA-binding region" description="OmpR/PhoB-type" evidence="5">
    <location>
        <begin position="125"/>
        <end position="223"/>
    </location>
</feature>
<dbReference type="Pfam" id="PF00072">
    <property type="entry name" value="Response_reg"/>
    <property type="match status" value="1"/>
</dbReference>
<evidence type="ECO:0000313" key="8">
    <source>
        <dbReference type="EMBL" id="CDW57698.1"/>
    </source>
</evidence>
<dbReference type="CDD" id="cd17574">
    <property type="entry name" value="REC_OmpR"/>
    <property type="match status" value="1"/>
</dbReference>
<sequence>MKKILIIDDERDLLETFRDYFQLMNYLVYTAENGYEGLKQLQYQPDIIILDVNMPEMDGFELCAAIREQITCPIVFLSAKEDEESRIQGLTIGGDDYLVKPVSLKELGLRIEAHLRRENRKQSARKITYFDELMIDYDQKVLFYRKQEIYLTKVEFSIVELLSKHPGRAFSKEEIYQYLWDWDKLGDAAIITEHIRRIRKKLSEYSATDYIQTVWGVGYKWIG</sequence>
<dbReference type="Gene3D" id="3.40.50.2300">
    <property type="match status" value="1"/>
</dbReference>
<evidence type="ECO:0000256" key="1">
    <source>
        <dbReference type="ARBA" id="ARBA00022553"/>
    </source>
</evidence>
<keyword evidence="1 4" id="KW-0597">Phosphoprotein</keyword>
<dbReference type="SMART" id="SM00862">
    <property type="entry name" value="Trans_reg_C"/>
    <property type="match status" value="1"/>
</dbReference>
<dbReference type="OrthoDB" id="5864793at2759"/>
<gene>
    <name evidence="8" type="ORF">TTRE_0000599101</name>
</gene>
<dbReference type="EMBL" id="HG806199">
    <property type="protein sequence ID" value="CDW57698.1"/>
    <property type="molecule type" value="Genomic_DNA"/>
</dbReference>
<dbReference type="STRING" id="36087.A0A077ZDX0"/>
<dbReference type="SMART" id="SM00448">
    <property type="entry name" value="REC"/>
    <property type="match status" value="1"/>
</dbReference>
<evidence type="ECO:0000259" key="6">
    <source>
        <dbReference type="PROSITE" id="PS50110"/>
    </source>
</evidence>
<accession>A0A077ZDX0</accession>
<proteinExistence type="predicted"/>
<evidence type="ECO:0000256" key="4">
    <source>
        <dbReference type="PROSITE-ProRule" id="PRU00169"/>
    </source>
</evidence>
<dbReference type="InterPro" id="IPR011006">
    <property type="entry name" value="CheY-like_superfamily"/>
</dbReference>
<dbReference type="PANTHER" id="PTHR48111:SF2">
    <property type="entry name" value="RESPONSE REGULATOR SAER"/>
    <property type="match status" value="1"/>
</dbReference>
<keyword evidence="2" id="KW-0902">Two-component regulatory system</keyword>
<dbReference type="Gene3D" id="1.10.10.10">
    <property type="entry name" value="Winged helix-like DNA-binding domain superfamily/Winged helix DNA-binding domain"/>
    <property type="match status" value="1"/>
</dbReference>
<dbReference type="PROSITE" id="PS50110">
    <property type="entry name" value="RESPONSE_REGULATORY"/>
    <property type="match status" value="1"/>
</dbReference>
<reference evidence="8" key="2">
    <citation type="submission" date="2014-03" db="EMBL/GenBank/DDBJ databases">
        <title>The whipworm genome and dual-species transcriptomics of an intimate host-pathogen interaction.</title>
        <authorList>
            <person name="Foth B.J."/>
            <person name="Tsai I.J."/>
            <person name="Reid A.J."/>
            <person name="Bancroft A.J."/>
            <person name="Nichol S."/>
            <person name="Tracey A."/>
            <person name="Holroyd N."/>
            <person name="Cotton J.A."/>
            <person name="Stanley E.J."/>
            <person name="Zarowiecki M."/>
            <person name="Liu J.Z."/>
            <person name="Huckvale T."/>
            <person name="Cooper P.J."/>
            <person name="Grencis R.K."/>
            <person name="Berriman M."/>
        </authorList>
    </citation>
    <scope>NUCLEOTIDE SEQUENCE [LARGE SCALE GENOMIC DNA]</scope>
</reference>
<feature type="domain" description="Response regulatory" evidence="6">
    <location>
        <begin position="3"/>
        <end position="115"/>
    </location>
</feature>
<dbReference type="Proteomes" id="UP000030665">
    <property type="component" value="Unassembled WGS sequence"/>
</dbReference>
<dbReference type="InterPro" id="IPR001789">
    <property type="entry name" value="Sig_transdc_resp-reg_receiver"/>
</dbReference>
<dbReference type="InterPro" id="IPR001867">
    <property type="entry name" value="OmpR/PhoB-type_DNA-bd"/>
</dbReference>